<dbReference type="InterPro" id="IPR033121">
    <property type="entry name" value="PEPTIDASE_A1"/>
</dbReference>
<feature type="chain" id="PRO_5014430694" evidence="6">
    <location>
        <begin position="25"/>
        <end position="446"/>
    </location>
</feature>
<dbReference type="GO" id="GO:0006508">
    <property type="term" value="P:proteolysis"/>
    <property type="evidence" value="ECO:0007669"/>
    <property type="project" value="UniProtKB-KW"/>
</dbReference>
<evidence type="ECO:0000256" key="3">
    <source>
        <dbReference type="PIRSR" id="PIRSR601461-1"/>
    </source>
</evidence>
<dbReference type="PANTHER" id="PTHR47966:SF47">
    <property type="entry name" value="ENDOPEPTIDASE, PUTATIVE (AFU_ORTHOLOGUE AFUA_3G01220)-RELATED"/>
    <property type="match status" value="1"/>
</dbReference>
<feature type="domain" description="Peptidase A1" evidence="7">
    <location>
        <begin position="91"/>
        <end position="432"/>
    </location>
</feature>
<dbReference type="InterPro" id="IPR021109">
    <property type="entry name" value="Peptidase_aspartic_dom_sf"/>
</dbReference>
<dbReference type="Pfam" id="PF00026">
    <property type="entry name" value="Asp"/>
    <property type="match status" value="1"/>
</dbReference>
<feature type="region of interest" description="Disordered" evidence="5">
    <location>
        <begin position="37"/>
        <end position="74"/>
    </location>
</feature>
<keyword evidence="6" id="KW-0732">Signal</keyword>
<name>A0A2J6PMX2_9HELO</name>
<feature type="active site" evidence="3">
    <location>
        <position position="107"/>
    </location>
</feature>
<dbReference type="AlphaFoldDB" id="A0A2J6PMX2"/>
<proteinExistence type="inferred from homology"/>
<feature type="signal peptide" evidence="6">
    <location>
        <begin position="1"/>
        <end position="24"/>
    </location>
</feature>
<dbReference type="InterPro" id="IPR001461">
    <property type="entry name" value="Aspartic_peptidase_A1"/>
</dbReference>
<keyword evidence="2 4" id="KW-0064">Aspartyl protease</keyword>
<organism evidence="8 9">
    <name type="scientific">Hyaloscypha hepaticicola</name>
    <dbReference type="NCBI Taxonomy" id="2082293"/>
    <lineage>
        <taxon>Eukaryota</taxon>
        <taxon>Fungi</taxon>
        <taxon>Dikarya</taxon>
        <taxon>Ascomycota</taxon>
        <taxon>Pezizomycotina</taxon>
        <taxon>Leotiomycetes</taxon>
        <taxon>Helotiales</taxon>
        <taxon>Hyaloscyphaceae</taxon>
        <taxon>Hyaloscypha</taxon>
    </lineage>
</organism>
<evidence type="ECO:0000256" key="6">
    <source>
        <dbReference type="SAM" id="SignalP"/>
    </source>
</evidence>
<evidence type="ECO:0000256" key="5">
    <source>
        <dbReference type="SAM" id="MobiDB-lite"/>
    </source>
</evidence>
<dbReference type="PROSITE" id="PS00141">
    <property type="entry name" value="ASP_PROTEASE"/>
    <property type="match status" value="1"/>
</dbReference>
<dbReference type="GO" id="GO:0000324">
    <property type="term" value="C:fungal-type vacuole"/>
    <property type="evidence" value="ECO:0007669"/>
    <property type="project" value="TreeGrafter"/>
</dbReference>
<dbReference type="SUPFAM" id="SSF50630">
    <property type="entry name" value="Acid proteases"/>
    <property type="match status" value="1"/>
</dbReference>
<dbReference type="STRING" id="1745343.A0A2J6PMX2"/>
<dbReference type="PROSITE" id="PS51767">
    <property type="entry name" value="PEPTIDASE_A1"/>
    <property type="match status" value="1"/>
</dbReference>
<dbReference type="InterPro" id="IPR034164">
    <property type="entry name" value="Pepsin-like_dom"/>
</dbReference>
<keyword evidence="9" id="KW-1185">Reference proteome</keyword>
<feature type="active site" evidence="3">
    <location>
        <position position="318"/>
    </location>
</feature>
<comment type="similarity">
    <text evidence="1 4">Belongs to the peptidase A1 family.</text>
</comment>
<dbReference type="PRINTS" id="PR00792">
    <property type="entry name" value="PEPSIN"/>
</dbReference>
<gene>
    <name evidence="8" type="ORF">NA56DRAFT_582282</name>
</gene>
<keyword evidence="4" id="KW-0378">Hydrolase</keyword>
<dbReference type="PANTHER" id="PTHR47966">
    <property type="entry name" value="BETA-SITE APP-CLEAVING ENZYME, ISOFORM A-RELATED"/>
    <property type="match status" value="1"/>
</dbReference>
<dbReference type="EMBL" id="KZ613514">
    <property type="protein sequence ID" value="PMD15363.1"/>
    <property type="molecule type" value="Genomic_DNA"/>
</dbReference>
<reference evidence="8 9" key="1">
    <citation type="submission" date="2016-05" db="EMBL/GenBank/DDBJ databases">
        <title>A degradative enzymes factory behind the ericoid mycorrhizal symbiosis.</title>
        <authorList>
            <consortium name="DOE Joint Genome Institute"/>
            <person name="Martino E."/>
            <person name="Morin E."/>
            <person name="Grelet G."/>
            <person name="Kuo A."/>
            <person name="Kohler A."/>
            <person name="Daghino S."/>
            <person name="Barry K."/>
            <person name="Choi C."/>
            <person name="Cichocki N."/>
            <person name="Clum A."/>
            <person name="Copeland A."/>
            <person name="Hainaut M."/>
            <person name="Haridas S."/>
            <person name="Labutti K."/>
            <person name="Lindquist E."/>
            <person name="Lipzen A."/>
            <person name="Khouja H.-R."/>
            <person name="Murat C."/>
            <person name="Ohm R."/>
            <person name="Olson A."/>
            <person name="Spatafora J."/>
            <person name="Veneault-Fourrey C."/>
            <person name="Henrissat B."/>
            <person name="Grigoriev I."/>
            <person name="Martin F."/>
            <person name="Perotto S."/>
        </authorList>
    </citation>
    <scope>NUCLEOTIDE SEQUENCE [LARGE SCALE GENOMIC DNA]</scope>
    <source>
        <strain evidence="8 9">UAMH 7357</strain>
    </source>
</reference>
<protein>
    <submittedName>
        <fullName evidence="8">Acid protease</fullName>
    </submittedName>
</protein>
<keyword evidence="4 8" id="KW-0645">Protease</keyword>
<dbReference type="Proteomes" id="UP000235672">
    <property type="component" value="Unassembled WGS sequence"/>
</dbReference>
<dbReference type="GO" id="GO:0004190">
    <property type="term" value="F:aspartic-type endopeptidase activity"/>
    <property type="evidence" value="ECO:0007669"/>
    <property type="project" value="UniProtKB-KW"/>
</dbReference>
<dbReference type="CDD" id="cd05471">
    <property type="entry name" value="pepsin_like"/>
    <property type="match status" value="1"/>
</dbReference>
<evidence type="ECO:0000256" key="4">
    <source>
        <dbReference type="RuleBase" id="RU000454"/>
    </source>
</evidence>
<feature type="compositionally biased region" description="Polar residues" evidence="5">
    <location>
        <begin position="37"/>
        <end position="65"/>
    </location>
</feature>
<sequence length="446" mass="47397">MLFPSSKFLFFGAIISIAPIFVQAKVKIPGSVLSVSTPTASQSASPNTVASSHLTLTRHTPSVTPKSKRDVYARSGPKNNPLTVFDNENYYTTEIKLGSQYFEVLVDTGSADLWVAETGFQCEDSNGIALPQVDCGIGQTYNIDQSFSLVDETFNITYGIGAASGIVGYEVVELAGITVRQIIGVVQLTSSSLAGVSSGILGLLAYDIATDAYVGTSPRPYHPLIATMWKQHKIAPIFSLSLLREDPTLSSAPGGYLSLGGLPPIDVHPPFASTPILLTNVGGGLSTFVYYTINIDTMLVNGKRISNSGGSGIRYIVDSGTSVNLFPTNVADAINGAFDPPSVYDPNSGLYFVSCNATPPCLGVRISGTTFWTNKLDLTQIYGYDGLGDPLCFSKIARGASFLPNGIFILGDVFLMNVVAIFDIGAAEMRFADRKDSGNSQCQGKH</sequence>
<evidence type="ECO:0000256" key="1">
    <source>
        <dbReference type="ARBA" id="ARBA00007447"/>
    </source>
</evidence>
<evidence type="ECO:0000313" key="8">
    <source>
        <dbReference type="EMBL" id="PMD15363.1"/>
    </source>
</evidence>
<dbReference type="Gene3D" id="2.40.70.10">
    <property type="entry name" value="Acid Proteases"/>
    <property type="match status" value="2"/>
</dbReference>
<evidence type="ECO:0000313" key="9">
    <source>
        <dbReference type="Proteomes" id="UP000235672"/>
    </source>
</evidence>
<evidence type="ECO:0000256" key="2">
    <source>
        <dbReference type="ARBA" id="ARBA00022750"/>
    </source>
</evidence>
<accession>A0A2J6PMX2</accession>
<dbReference type="InterPro" id="IPR001969">
    <property type="entry name" value="Aspartic_peptidase_AS"/>
</dbReference>
<dbReference type="OrthoDB" id="15189at2759"/>
<evidence type="ECO:0000259" key="7">
    <source>
        <dbReference type="PROSITE" id="PS51767"/>
    </source>
</evidence>